<dbReference type="EMBL" id="JBHGVX010000006">
    <property type="protein sequence ID" value="KAL1794665.1"/>
    <property type="molecule type" value="Genomic_DNA"/>
</dbReference>
<keyword evidence="3" id="KW-1185">Reference proteome</keyword>
<feature type="compositionally biased region" description="Basic and acidic residues" evidence="1">
    <location>
        <begin position="109"/>
        <end position="118"/>
    </location>
</feature>
<sequence>MPAAHSMMLQLSDNIMDNQCAAIWARPLGFLPNPETSIEPTWPVKAIDVAVAFSVPAGDEDEFECLWPRAAPAPEPEPVEAGAAAPSKRPAKKAAGAGPPKKKRKKKEKKEEKEEEKEKKKRGKKSKPVAAPLDDEDKENRPPGF</sequence>
<dbReference type="RefSeq" id="XP_069305249.1">
    <property type="nucleotide sequence ID" value="XM_069452616.1"/>
</dbReference>
<dbReference type="GeneID" id="96086803"/>
<reference evidence="2 3" key="1">
    <citation type="submission" date="2024-09" db="EMBL/GenBank/DDBJ databases">
        <title>T2T genomes of carrot and Alternaria dauci and their utility for understanding host-pathogen interaction during carrot leaf blight disease.</title>
        <authorList>
            <person name="Liu W."/>
            <person name="Xu S."/>
            <person name="Ou C."/>
            <person name="Liu X."/>
            <person name="Zhuang F."/>
            <person name="Deng X.W."/>
        </authorList>
    </citation>
    <scope>NUCLEOTIDE SEQUENCE [LARGE SCALE GENOMIC DNA]</scope>
    <source>
        <strain evidence="2 3">A2016</strain>
    </source>
</reference>
<gene>
    <name evidence="2" type="ORF">ACET3X_006481</name>
</gene>
<comment type="caution">
    <text evidence="2">The sequence shown here is derived from an EMBL/GenBank/DDBJ whole genome shotgun (WGS) entry which is preliminary data.</text>
</comment>
<organism evidence="2 3">
    <name type="scientific">Alternaria dauci</name>
    <dbReference type="NCBI Taxonomy" id="48095"/>
    <lineage>
        <taxon>Eukaryota</taxon>
        <taxon>Fungi</taxon>
        <taxon>Dikarya</taxon>
        <taxon>Ascomycota</taxon>
        <taxon>Pezizomycotina</taxon>
        <taxon>Dothideomycetes</taxon>
        <taxon>Pleosporomycetidae</taxon>
        <taxon>Pleosporales</taxon>
        <taxon>Pleosporineae</taxon>
        <taxon>Pleosporaceae</taxon>
        <taxon>Alternaria</taxon>
        <taxon>Alternaria sect. Porri</taxon>
    </lineage>
</organism>
<dbReference type="Proteomes" id="UP001578633">
    <property type="component" value="Chromosome 6"/>
</dbReference>
<accession>A0ABR3UE73</accession>
<evidence type="ECO:0000313" key="3">
    <source>
        <dbReference type="Proteomes" id="UP001578633"/>
    </source>
</evidence>
<evidence type="ECO:0000256" key="1">
    <source>
        <dbReference type="SAM" id="MobiDB-lite"/>
    </source>
</evidence>
<evidence type="ECO:0000313" key="2">
    <source>
        <dbReference type="EMBL" id="KAL1794665.1"/>
    </source>
</evidence>
<protein>
    <submittedName>
        <fullName evidence="2">Uncharacterized protein</fullName>
    </submittedName>
</protein>
<proteinExistence type="predicted"/>
<feature type="compositionally biased region" description="Low complexity" evidence="1">
    <location>
        <begin position="79"/>
        <end position="99"/>
    </location>
</feature>
<feature type="region of interest" description="Disordered" evidence="1">
    <location>
        <begin position="66"/>
        <end position="145"/>
    </location>
</feature>
<name>A0ABR3UE73_9PLEO</name>